<comment type="caution">
    <text evidence="1">The sequence shown here is derived from an EMBL/GenBank/DDBJ whole genome shotgun (WGS) entry which is preliminary data.</text>
</comment>
<dbReference type="AlphaFoldDB" id="A0A2S5CVH2"/>
<sequence>MWVITVFEQDTFRMFEYTTQDEAKLALKNIKQTAMLSYTK</sequence>
<dbReference type="RefSeq" id="WP_255313814.1">
    <property type="nucleotide sequence ID" value="NZ_BJNS01000038.1"/>
</dbReference>
<name>A0A2S5CVH2_LYSSH</name>
<evidence type="ECO:0000313" key="1">
    <source>
        <dbReference type="EMBL" id="POZ54748.1"/>
    </source>
</evidence>
<organism evidence="1 3">
    <name type="scientific">Lysinibacillus sphaericus</name>
    <name type="common">Bacillus sphaericus</name>
    <dbReference type="NCBI Taxonomy" id="1421"/>
    <lineage>
        <taxon>Bacteria</taxon>
        <taxon>Bacillati</taxon>
        <taxon>Bacillota</taxon>
        <taxon>Bacilli</taxon>
        <taxon>Bacillales</taxon>
        <taxon>Bacillaceae</taxon>
        <taxon>Lysinibacillus</taxon>
    </lineage>
</organism>
<accession>A0A2S5CVH2</accession>
<keyword evidence="3" id="KW-1185">Reference proteome</keyword>
<dbReference type="EMBL" id="UFSZ01000001">
    <property type="protein sequence ID" value="SUV19548.1"/>
    <property type="molecule type" value="Genomic_DNA"/>
</dbReference>
<dbReference type="Proteomes" id="UP000255295">
    <property type="component" value="Unassembled WGS sequence"/>
</dbReference>
<reference evidence="1 3" key="1">
    <citation type="submission" date="2017-11" db="EMBL/GenBank/DDBJ databases">
        <title>Genome sequence of Lysinibacillus sphaericus, a lignin-degrading bacteria isolated from municipal solid waste soil.</title>
        <authorList>
            <person name="Persinoti G.F."/>
            <person name="Paixao D.A."/>
            <person name="Bugg T.D."/>
            <person name="Squina F.M."/>
        </authorList>
    </citation>
    <scope>NUCLEOTIDE SEQUENCE [LARGE SCALE GENOMIC DNA]</scope>
    <source>
        <strain evidence="1 3">A1</strain>
    </source>
</reference>
<reference evidence="2 4" key="2">
    <citation type="submission" date="2018-06" db="EMBL/GenBank/DDBJ databases">
        <authorList>
            <consortium name="Pathogen Informatics"/>
            <person name="Doyle S."/>
        </authorList>
    </citation>
    <scope>NUCLEOTIDE SEQUENCE [LARGE SCALE GENOMIC DNA]</scope>
    <source>
        <strain evidence="2 4">NCTC10338</strain>
    </source>
</reference>
<protein>
    <submittedName>
        <fullName evidence="1">Uncharacterized protein</fullName>
    </submittedName>
</protein>
<gene>
    <name evidence="1" type="ORF">LYSIN_03608</name>
    <name evidence="2" type="ORF">NCTC10338_04449</name>
</gene>
<proteinExistence type="predicted"/>
<dbReference type="Proteomes" id="UP000237319">
    <property type="component" value="Unassembled WGS sequence"/>
</dbReference>
<evidence type="ECO:0000313" key="3">
    <source>
        <dbReference type="Proteomes" id="UP000237319"/>
    </source>
</evidence>
<evidence type="ECO:0000313" key="4">
    <source>
        <dbReference type="Proteomes" id="UP000255295"/>
    </source>
</evidence>
<evidence type="ECO:0000313" key="2">
    <source>
        <dbReference type="EMBL" id="SUV19548.1"/>
    </source>
</evidence>
<dbReference type="GeneID" id="93257897"/>
<dbReference type="EMBL" id="PGLV01000003">
    <property type="protein sequence ID" value="POZ54748.1"/>
    <property type="molecule type" value="Genomic_DNA"/>
</dbReference>